<evidence type="ECO:0000313" key="5">
    <source>
        <dbReference type="EMBL" id="TRX43048.1"/>
    </source>
</evidence>
<dbReference type="Pfam" id="PF02556">
    <property type="entry name" value="SecB"/>
    <property type="match status" value="1"/>
</dbReference>
<proteinExistence type="inferred from homology"/>
<comment type="similarity">
    <text evidence="1">Belongs to the SecB family.</text>
</comment>
<accession>A0A553EDC5</accession>
<evidence type="ECO:0000313" key="6">
    <source>
        <dbReference type="Proteomes" id="UP000316371"/>
    </source>
</evidence>
<reference evidence="5 6" key="1">
    <citation type="submission" date="2019-07" db="EMBL/GenBank/DDBJ databases">
        <title>Novel species of Flavobacterium.</title>
        <authorList>
            <person name="Liu Q."/>
            <person name="Xin Y.-H."/>
        </authorList>
    </citation>
    <scope>NUCLEOTIDE SEQUENCE [LARGE SCALE GENOMIC DNA]</scope>
    <source>
        <strain evidence="5 6">LB1R34</strain>
    </source>
</reference>
<dbReference type="SUPFAM" id="SSF54611">
    <property type="entry name" value="SecB-like"/>
    <property type="match status" value="1"/>
</dbReference>
<dbReference type="Gene3D" id="3.10.420.10">
    <property type="entry name" value="SecB-like"/>
    <property type="match status" value="1"/>
</dbReference>
<gene>
    <name evidence="5" type="ORF">FNW21_01560</name>
</gene>
<dbReference type="InterPro" id="IPR035958">
    <property type="entry name" value="SecB-like_sf"/>
</dbReference>
<dbReference type="GO" id="GO:0015031">
    <property type="term" value="P:protein transport"/>
    <property type="evidence" value="ECO:0007669"/>
    <property type="project" value="UniProtKB-KW"/>
</dbReference>
<evidence type="ECO:0000256" key="4">
    <source>
        <dbReference type="ARBA" id="ARBA00023010"/>
    </source>
</evidence>
<dbReference type="GO" id="GO:0051262">
    <property type="term" value="P:protein tetramerization"/>
    <property type="evidence" value="ECO:0007669"/>
    <property type="project" value="InterPro"/>
</dbReference>
<evidence type="ECO:0000256" key="1">
    <source>
        <dbReference type="ARBA" id="ARBA00009990"/>
    </source>
</evidence>
<dbReference type="Proteomes" id="UP000316371">
    <property type="component" value="Unassembled WGS sequence"/>
</dbReference>
<name>A0A553EDC5_9FLAO</name>
<dbReference type="RefSeq" id="WP_144254970.1">
    <property type="nucleotide sequence ID" value="NZ_VJZT01000001.1"/>
</dbReference>
<evidence type="ECO:0000256" key="3">
    <source>
        <dbReference type="ARBA" id="ARBA00022927"/>
    </source>
</evidence>
<dbReference type="AlphaFoldDB" id="A0A553EDC5"/>
<keyword evidence="4" id="KW-0811">Translocation</keyword>
<dbReference type="InterPro" id="IPR003708">
    <property type="entry name" value="SecB"/>
</dbReference>
<evidence type="ECO:0000256" key="2">
    <source>
        <dbReference type="ARBA" id="ARBA00022448"/>
    </source>
</evidence>
<protein>
    <recommendedName>
        <fullName evidence="7">Preprotein translocase subunit SecB</fullName>
    </recommendedName>
</protein>
<keyword evidence="2" id="KW-0813">Transport</keyword>
<evidence type="ECO:0008006" key="7">
    <source>
        <dbReference type="Google" id="ProtNLM"/>
    </source>
</evidence>
<organism evidence="5 6">
    <name type="scientific">Flavobacterium restrictum</name>
    <dbReference type="NCBI Taxonomy" id="2594428"/>
    <lineage>
        <taxon>Bacteria</taxon>
        <taxon>Pseudomonadati</taxon>
        <taxon>Bacteroidota</taxon>
        <taxon>Flavobacteriia</taxon>
        <taxon>Flavobacteriales</taxon>
        <taxon>Flavobacteriaceae</taxon>
        <taxon>Flavobacterium</taxon>
    </lineage>
</organism>
<dbReference type="EMBL" id="VJZT01000001">
    <property type="protein sequence ID" value="TRX43048.1"/>
    <property type="molecule type" value="Genomic_DNA"/>
</dbReference>
<keyword evidence="3" id="KW-0653">Protein transport</keyword>
<sequence length="136" mass="15324">MENNKNNLESGFKINNLLLLESTFSRVINVTFDNPEVVQNIDVDVNVSVNENTVVVTEEIKYNQTFNEIQEVSAIIKMVGVFEKFGDSELDLENFGNINGAAIIFPYIREHLTNLTSKAGLGLIIIPPFNFTKKEK</sequence>
<keyword evidence="6" id="KW-1185">Reference proteome</keyword>
<dbReference type="OrthoDB" id="983047at2"/>
<dbReference type="GO" id="GO:0051082">
    <property type="term" value="F:unfolded protein binding"/>
    <property type="evidence" value="ECO:0007669"/>
    <property type="project" value="InterPro"/>
</dbReference>
<comment type="caution">
    <text evidence="5">The sequence shown here is derived from an EMBL/GenBank/DDBJ whole genome shotgun (WGS) entry which is preliminary data.</text>
</comment>